<feature type="transmembrane region" description="Helical" evidence="1">
    <location>
        <begin position="44"/>
        <end position="69"/>
    </location>
</feature>
<name>A0A6L3T2V1_9HYPH</name>
<proteinExistence type="predicted"/>
<dbReference type="EMBL" id="VZZK01000009">
    <property type="protein sequence ID" value="KAB1079242.1"/>
    <property type="molecule type" value="Genomic_DNA"/>
</dbReference>
<feature type="transmembrane region" description="Helical" evidence="1">
    <location>
        <begin position="16"/>
        <end position="38"/>
    </location>
</feature>
<evidence type="ECO:0000313" key="2">
    <source>
        <dbReference type="EMBL" id="KAB1079242.1"/>
    </source>
</evidence>
<accession>A0A6L3T2V1</accession>
<gene>
    <name evidence="2" type="ORF">F6X53_10475</name>
</gene>
<protein>
    <submittedName>
        <fullName evidence="2">Uncharacterized protein</fullName>
    </submittedName>
</protein>
<keyword evidence="1" id="KW-0472">Membrane</keyword>
<organism evidence="2 3">
    <name type="scientific">Methylobacterium soli</name>
    <dbReference type="NCBI Taxonomy" id="553447"/>
    <lineage>
        <taxon>Bacteria</taxon>
        <taxon>Pseudomonadati</taxon>
        <taxon>Pseudomonadota</taxon>
        <taxon>Alphaproteobacteria</taxon>
        <taxon>Hyphomicrobiales</taxon>
        <taxon>Methylobacteriaceae</taxon>
        <taxon>Methylobacterium</taxon>
    </lineage>
</organism>
<keyword evidence="1" id="KW-1133">Transmembrane helix</keyword>
<sequence length="101" mass="11473">MLHQDPRISSMFRRDCAAAAFAVLAVWLIYAFTFWSMWQTFEAAHLLVPMAILGAVVLFLNTASTVAMIRHYGEDKGAIYGTDIYYLDQIREVRQGRGAVR</sequence>
<dbReference type="RefSeq" id="WP_150999977.1">
    <property type="nucleotide sequence ID" value="NZ_VZZK01000009.1"/>
</dbReference>
<dbReference type="OrthoDB" id="7933134at2"/>
<dbReference type="AlphaFoldDB" id="A0A6L3T2V1"/>
<evidence type="ECO:0000256" key="1">
    <source>
        <dbReference type="SAM" id="Phobius"/>
    </source>
</evidence>
<reference evidence="2 3" key="1">
    <citation type="submission" date="2019-09" db="EMBL/GenBank/DDBJ databases">
        <title>YIM 48816 draft genome.</title>
        <authorList>
            <person name="Jiang L."/>
        </authorList>
    </citation>
    <scope>NUCLEOTIDE SEQUENCE [LARGE SCALE GENOMIC DNA]</scope>
    <source>
        <strain evidence="2 3">YIM 48816</strain>
    </source>
</reference>
<keyword evidence="3" id="KW-1185">Reference proteome</keyword>
<evidence type="ECO:0000313" key="3">
    <source>
        <dbReference type="Proteomes" id="UP000474159"/>
    </source>
</evidence>
<keyword evidence="1" id="KW-0812">Transmembrane</keyword>
<comment type="caution">
    <text evidence="2">The sequence shown here is derived from an EMBL/GenBank/DDBJ whole genome shotgun (WGS) entry which is preliminary data.</text>
</comment>
<dbReference type="Proteomes" id="UP000474159">
    <property type="component" value="Unassembled WGS sequence"/>
</dbReference>